<dbReference type="Proteomes" id="UP000325440">
    <property type="component" value="Unassembled WGS sequence"/>
</dbReference>
<evidence type="ECO:0000313" key="4">
    <source>
        <dbReference type="Proteomes" id="UP000325440"/>
    </source>
</evidence>
<feature type="region of interest" description="Disordered" evidence="1">
    <location>
        <begin position="1"/>
        <end position="353"/>
    </location>
</feature>
<accession>A0A5E4NLJ2</accession>
<dbReference type="Pfam" id="PF01661">
    <property type="entry name" value="Macro"/>
    <property type="match status" value="1"/>
</dbReference>
<proteinExistence type="predicted"/>
<dbReference type="SUPFAM" id="SSF52949">
    <property type="entry name" value="Macro domain-like"/>
    <property type="match status" value="1"/>
</dbReference>
<feature type="compositionally biased region" description="Polar residues" evidence="1">
    <location>
        <begin position="337"/>
        <end position="353"/>
    </location>
</feature>
<name>A0A5E4NLJ2_9HEMI</name>
<feature type="compositionally biased region" description="Basic and acidic residues" evidence="1">
    <location>
        <begin position="75"/>
        <end position="96"/>
    </location>
</feature>
<dbReference type="Gene3D" id="3.40.220.10">
    <property type="entry name" value="Leucine Aminopeptidase, subunit E, domain 1"/>
    <property type="match status" value="1"/>
</dbReference>
<feature type="compositionally biased region" description="Polar residues" evidence="1">
    <location>
        <begin position="252"/>
        <end position="263"/>
    </location>
</feature>
<dbReference type="InterPro" id="IPR050892">
    <property type="entry name" value="ADP-ribose_metab_enzymes"/>
</dbReference>
<evidence type="ECO:0000256" key="1">
    <source>
        <dbReference type="SAM" id="MobiDB-lite"/>
    </source>
</evidence>
<feature type="domain" description="Macro" evidence="2">
    <location>
        <begin position="391"/>
        <end position="546"/>
    </location>
</feature>
<organism evidence="3 4">
    <name type="scientific">Cinara cedri</name>
    <dbReference type="NCBI Taxonomy" id="506608"/>
    <lineage>
        <taxon>Eukaryota</taxon>
        <taxon>Metazoa</taxon>
        <taxon>Ecdysozoa</taxon>
        <taxon>Arthropoda</taxon>
        <taxon>Hexapoda</taxon>
        <taxon>Insecta</taxon>
        <taxon>Pterygota</taxon>
        <taxon>Neoptera</taxon>
        <taxon>Paraneoptera</taxon>
        <taxon>Hemiptera</taxon>
        <taxon>Sternorrhyncha</taxon>
        <taxon>Aphidomorpha</taxon>
        <taxon>Aphidoidea</taxon>
        <taxon>Aphididae</taxon>
        <taxon>Lachninae</taxon>
        <taxon>Cinara</taxon>
    </lineage>
</organism>
<feature type="compositionally biased region" description="Polar residues" evidence="1">
    <location>
        <begin position="1"/>
        <end position="16"/>
    </location>
</feature>
<protein>
    <submittedName>
        <fullName evidence="3">Macro domain</fullName>
    </submittedName>
</protein>
<dbReference type="GO" id="GO:0140291">
    <property type="term" value="P:peptidyl-glutamate ADP-deribosylation"/>
    <property type="evidence" value="ECO:0007669"/>
    <property type="project" value="TreeGrafter"/>
</dbReference>
<dbReference type="CDD" id="cd02901">
    <property type="entry name" value="Macro_Poa1p-like"/>
    <property type="match status" value="1"/>
</dbReference>
<evidence type="ECO:0000313" key="3">
    <source>
        <dbReference type="EMBL" id="VVC44082.1"/>
    </source>
</evidence>
<feature type="compositionally biased region" description="Basic residues" evidence="1">
    <location>
        <begin position="155"/>
        <end position="169"/>
    </location>
</feature>
<gene>
    <name evidence="3" type="ORF">CINCED_3A004486</name>
</gene>
<evidence type="ECO:0000259" key="2">
    <source>
        <dbReference type="PROSITE" id="PS51154"/>
    </source>
</evidence>
<dbReference type="PROSITE" id="PS51154">
    <property type="entry name" value="MACRO"/>
    <property type="match status" value="1"/>
</dbReference>
<dbReference type="PANTHER" id="PTHR12521">
    <property type="entry name" value="PROTEIN C6ORF130"/>
    <property type="match status" value="1"/>
</dbReference>
<feature type="compositionally biased region" description="Polar residues" evidence="1">
    <location>
        <begin position="172"/>
        <end position="190"/>
    </location>
</feature>
<sequence length="715" mass="82838">MPKNNSSKKNGRTKYNLSIEDFDKLHTSSKSDELKNTNNRNDKEDLKKNQYKDETECNKPLKEGRKRNNSNNEPDAEHSDSIFISNEKKIAMDHQNKHSTHKICGEAESYFKNNKNYETNHRKNKNKRDENNDNRPELPDKMDEKIENESNMISRSKKKKNKSSIRHHKDSLNCSNETENNNDTPNISSSTDKRSRSRHGHDRPHHKERSCSRSRNRDSSNNYCISNKTEKRNKSTNVSKNTYHGDSKFDANNESGSKHNYFNSDKKKTSLDQQKNKKRVEEMESNPSGTTQDIYGDVQKENNKKKKSKEEKNTISDHDSLNDDNKTKNDYKKPNSALPTTVKKSYGRDQTWSKNNVNEFSDKYCDKSKRDNKNTNSKLKYHQLNINDRDLKNNKYTGDAECTFNEIDEDLFNLPDEFSLAHCVAEDLKMGAGIAVEFKRIYGGVGKLFDQNLKVGDVGIINRHNRTVFYLITKKKSSGKPTMMSLRRALLTLLDKMKELNLTKLGIPQIGCGLDNLDWSNVSLLIKEIFSGSNIQITVCVPSSKIESKKSWPLKVYVTPINLWDMIAETVFIIFIDLGDIHQNNWTNNVVEEINKKYPFKENLLKDIKNRKLNPGNITEYHVNNEVIFCVFTNQNEYFTSIEEAFLKINNKKKLKYIYSAIQSGPMEDYVERIVLIYRSTVKNSELWLCGHPGQGNQLTYEKYCNGLHKLDITD</sequence>
<keyword evidence="4" id="KW-1185">Reference proteome</keyword>
<feature type="compositionally biased region" description="Basic residues" evidence="1">
    <location>
        <begin position="195"/>
        <end position="208"/>
    </location>
</feature>
<dbReference type="InterPro" id="IPR043472">
    <property type="entry name" value="Macro_dom-like"/>
</dbReference>
<dbReference type="OrthoDB" id="6598519at2759"/>
<feature type="compositionally biased region" description="Basic and acidic residues" evidence="1">
    <location>
        <begin position="209"/>
        <end position="218"/>
    </location>
</feature>
<dbReference type="PANTHER" id="PTHR12521:SF0">
    <property type="entry name" value="ADP-RIBOSE GLYCOHYDROLASE OARD1"/>
    <property type="match status" value="1"/>
</dbReference>
<feature type="compositionally biased region" description="Basic and acidic residues" evidence="1">
    <location>
        <begin position="127"/>
        <end position="148"/>
    </location>
</feature>
<reference evidence="3 4" key="1">
    <citation type="submission" date="2019-08" db="EMBL/GenBank/DDBJ databases">
        <authorList>
            <person name="Alioto T."/>
            <person name="Alioto T."/>
            <person name="Gomez Garrido J."/>
        </authorList>
    </citation>
    <scope>NUCLEOTIDE SEQUENCE [LARGE SCALE GENOMIC DNA]</scope>
</reference>
<feature type="compositionally biased region" description="Basic and acidic residues" evidence="1">
    <location>
        <begin position="298"/>
        <end position="333"/>
    </location>
</feature>
<dbReference type="AlphaFoldDB" id="A0A5E4NLJ2"/>
<feature type="compositionally biased region" description="Basic and acidic residues" evidence="1">
    <location>
        <begin position="21"/>
        <end position="63"/>
    </location>
</feature>
<dbReference type="EMBL" id="CABPRJ010002375">
    <property type="protein sequence ID" value="VVC44082.1"/>
    <property type="molecule type" value="Genomic_DNA"/>
</dbReference>
<dbReference type="InterPro" id="IPR002589">
    <property type="entry name" value="Macro_dom"/>
</dbReference>